<dbReference type="InterPro" id="IPR036047">
    <property type="entry name" value="F-box-like_dom_sf"/>
</dbReference>
<evidence type="ECO:0000313" key="7">
    <source>
        <dbReference type="Proteomes" id="UP000242381"/>
    </source>
</evidence>
<sequence length="482" mass="54490">MNCHNTFCYRHNPALNSSRNHNDFYLQEELSTLPADEQAEITRIWNTFQHASPSSRLLILKGILTSACTPQLSYLSNAVTPLLSTDFTHIFPREITIQIFRYLDASSLCTAAQVSRHWRQLADDDTLWHRLCEQHINKKCTRCGWGLPLLPLTRKRKRNETTCVSKKRAWKEVYSERLIVERHWRRNMSKHYTLKRHHSASITCLQLSEANNTLITGSQDKTVTVWNLETGQVLRQLKGHSRPIRTLQFDDTKLVTGSSDHTLRIWNYNTGQCIRTLEGHTDGVNHLHFNCRLLASGSADATIKVWNFQTGECFTLTGHTQAVNHVQIHQQHFLVSASDDCTIRLWDLNKRVCIRTFHGHVGPIMTAIPGMPGHSFSKENDAVIISGSKDHTIKVWSIQTGQCLQTLFGHVQGIGTLAFDKLRLVSGSDDGSLKLWDSQNGLPMYSLKTSGACPVTAVGLSDTKVVSADDQGDIHVWDYGLS</sequence>
<dbReference type="PRINTS" id="PR00320">
    <property type="entry name" value="GPROTEINBRPT"/>
</dbReference>
<feature type="repeat" description="WD" evidence="4">
    <location>
        <begin position="237"/>
        <end position="276"/>
    </location>
</feature>
<name>A0A0A1PB12_RHIZD</name>
<feature type="repeat" description="WD" evidence="4">
    <location>
        <begin position="277"/>
        <end position="316"/>
    </location>
</feature>
<gene>
    <name evidence="6" type="ORF">BCV71DRAFT_111435</name>
</gene>
<dbReference type="InterPro" id="IPR019775">
    <property type="entry name" value="WD40_repeat_CS"/>
</dbReference>
<keyword evidence="2" id="KW-0677">Repeat</keyword>
<reference evidence="6 7" key="1">
    <citation type="journal article" date="2016" name="Proc. Natl. Acad. Sci. U.S.A.">
        <title>Lipid metabolic changes in an early divergent fungus govern the establishment of a mutualistic symbiosis with endobacteria.</title>
        <authorList>
            <person name="Lastovetsky O.A."/>
            <person name="Gaspar M.L."/>
            <person name="Mondo S.J."/>
            <person name="LaButti K.M."/>
            <person name="Sandor L."/>
            <person name="Grigoriev I.V."/>
            <person name="Henry S.A."/>
            <person name="Pawlowska T.E."/>
        </authorList>
    </citation>
    <scope>NUCLEOTIDE SEQUENCE [LARGE SCALE GENOMIC DNA]</scope>
    <source>
        <strain evidence="6 7">ATCC 11559</strain>
    </source>
</reference>
<dbReference type="PROSITE" id="PS50181">
    <property type="entry name" value="FBOX"/>
    <property type="match status" value="1"/>
</dbReference>
<dbReference type="PANTHER" id="PTHR19872">
    <property type="entry name" value="UBIQUITIN LIGASE SPECIFICITY FACTOR/HREP PROTEIN"/>
    <property type="match status" value="1"/>
</dbReference>
<keyword evidence="3" id="KW-0833">Ubl conjugation pathway</keyword>
<dbReference type="AlphaFoldDB" id="A0A0A1PB12"/>
<dbReference type="CDD" id="cd22147">
    <property type="entry name" value="F-box_SpPof1-like"/>
    <property type="match status" value="1"/>
</dbReference>
<feature type="repeat" description="WD" evidence="4">
    <location>
        <begin position="195"/>
        <end position="236"/>
    </location>
</feature>
<dbReference type="SUPFAM" id="SSF50978">
    <property type="entry name" value="WD40 repeat-like"/>
    <property type="match status" value="1"/>
</dbReference>
<evidence type="ECO:0000259" key="5">
    <source>
        <dbReference type="PROSITE" id="PS50181"/>
    </source>
</evidence>
<dbReference type="InterPro" id="IPR020472">
    <property type="entry name" value="WD40_PAC1"/>
</dbReference>
<dbReference type="VEuPathDB" id="FungiDB:BCV72DRAFT_321908"/>
<protein>
    <submittedName>
        <fullName evidence="6">WD40 repeat-like protein</fullName>
    </submittedName>
</protein>
<dbReference type="PROSITE" id="PS50082">
    <property type="entry name" value="WD_REPEATS_2"/>
    <property type="match status" value="6"/>
</dbReference>
<dbReference type="InterPro" id="IPR001810">
    <property type="entry name" value="F-box_dom"/>
</dbReference>
<dbReference type="InterPro" id="IPR015943">
    <property type="entry name" value="WD40/YVTN_repeat-like_dom_sf"/>
</dbReference>
<dbReference type="PANTHER" id="PTHR19872:SF9">
    <property type="entry name" value="UBIQUITIN-BINDING SDF UBIQUITIN LIGASE COMPLEX SUBUNIT"/>
    <property type="match status" value="1"/>
</dbReference>
<dbReference type="InterPro" id="IPR036322">
    <property type="entry name" value="WD40_repeat_dom_sf"/>
</dbReference>
<accession>A0A0A1PB12</accession>
<proteinExistence type="predicted"/>
<dbReference type="InterPro" id="IPR001680">
    <property type="entry name" value="WD40_rpt"/>
</dbReference>
<dbReference type="Gene3D" id="2.130.10.10">
    <property type="entry name" value="YVTN repeat-like/Quinoprotein amine dehydrogenase"/>
    <property type="match status" value="2"/>
</dbReference>
<dbReference type="Gene3D" id="1.20.1280.50">
    <property type="match status" value="1"/>
</dbReference>
<dbReference type="InterPro" id="IPR051075">
    <property type="entry name" value="SCF_subunit_WD-repeat"/>
</dbReference>
<dbReference type="Pfam" id="PF12937">
    <property type="entry name" value="F-box-like"/>
    <property type="match status" value="1"/>
</dbReference>
<keyword evidence="1 4" id="KW-0853">WD repeat</keyword>
<feature type="repeat" description="WD" evidence="4">
    <location>
        <begin position="316"/>
        <end position="356"/>
    </location>
</feature>
<feature type="repeat" description="WD" evidence="4">
    <location>
        <begin position="407"/>
        <end position="446"/>
    </location>
</feature>
<evidence type="ECO:0000256" key="1">
    <source>
        <dbReference type="ARBA" id="ARBA00022574"/>
    </source>
</evidence>
<dbReference type="PROSITE" id="PS50294">
    <property type="entry name" value="WD_REPEATS_REGION"/>
    <property type="match status" value="5"/>
</dbReference>
<evidence type="ECO:0000313" key="6">
    <source>
        <dbReference type="EMBL" id="ORE18720.1"/>
    </source>
</evidence>
<evidence type="ECO:0000256" key="2">
    <source>
        <dbReference type="ARBA" id="ARBA00022737"/>
    </source>
</evidence>
<feature type="repeat" description="WD" evidence="4">
    <location>
        <begin position="379"/>
        <end position="406"/>
    </location>
</feature>
<evidence type="ECO:0000256" key="4">
    <source>
        <dbReference type="PROSITE-ProRule" id="PRU00221"/>
    </source>
</evidence>
<dbReference type="SMART" id="SM00256">
    <property type="entry name" value="FBOX"/>
    <property type="match status" value="1"/>
</dbReference>
<dbReference type="EMBL" id="KV921324">
    <property type="protein sequence ID" value="ORE18720.1"/>
    <property type="molecule type" value="Genomic_DNA"/>
</dbReference>
<dbReference type="Proteomes" id="UP000242381">
    <property type="component" value="Unassembled WGS sequence"/>
</dbReference>
<evidence type="ECO:0000256" key="3">
    <source>
        <dbReference type="ARBA" id="ARBA00022786"/>
    </source>
</evidence>
<dbReference type="CDD" id="cd00200">
    <property type="entry name" value="WD40"/>
    <property type="match status" value="1"/>
</dbReference>
<feature type="domain" description="F-box" evidence="5">
    <location>
        <begin position="85"/>
        <end position="131"/>
    </location>
</feature>
<organism evidence="6 7">
    <name type="scientific">Rhizopus microsporus</name>
    <dbReference type="NCBI Taxonomy" id="58291"/>
    <lineage>
        <taxon>Eukaryota</taxon>
        <taxon>Fungi</taxon>
        <taxon>Fungi incertae sedis</taxon>
        <taxon>Mucoromycota</taxon>
        <taxon>Mucoromycotina</taxon>
        <taxon>Mucoromycetes</taxon>
        <taxon>Mucorales</taxon>
        <taxon>Mucorineae</taxon>
        <taxon>Rhizopodaceae</taxon>
        <taxon>Rhizopus</taxon>
    </lineage>
</organism>
<dbReference type="SMART" id="SM00320">
    <property type="entry name" value="WD40"/>
    <property type="match status" value="7"/>
</dbReference>
<dbReference type="Pfam" id="PF00400">
    <property type="entry name" value="WD40"/>
    <property type="match status" value="6"/>
</dbReference>
<dbReference type="SUPFAM" id="SSF81383">
    <property type="entry name" value="F-box domain"/>
    <property type="match status" value="1"/>
</dbReference>
<dbReference type="PROSITE" id="PS00678">
    <property type="entry name" value="WD_REPEATS_1"/>
    <property type="match status" value="3"/>
</dbReference>
<dbReference type="OMA" id="CHVRTFE"/>